<evidence type="ECO:0000256" key="1">
    <source>
        <dbReference type="ARBA" id="ARBA00009437"/>
    </source>
</evidence>
<keyword evidence="8" id="KW-1185">Reference proteome</keyword>
<dbReference type="Proteomes" id="UP000283587">
    <property type="component" value="Unassembled WGS sequence"/>
</dbReference>
<evidence type="ECO:0000313" key="8">
    <source>
        <dbReference type="Proteomes" id="UP000283587"/>
    </source>
</evidence>
<dbReference type="FunFam" id="1.10.10.10:FF:000001">
    <property type="entry name" value="LysR family transcriptional regulator"/>
    <property type="match status" value="1"/>
</dbReference>
<evidence type="ECO:0000256" key="5">
    <source>
        <dbReference type="ARBA" id="ARBA00023163"/>
    </source>
</evidence>
<dbReference type="EMBL" id="QZEW01000119">
    <property type="protein sequence ID" value="RJL05116.1"/>
    <property type="molecule type" value="Genomic_DNA"/>
</dbReference>
<dbReference type="PANTHER" id="PTHR30293">
    <property type="entry name" value="TRANSCRIPTIONAL REGULATORY PROTEIN NAC-RELATED"/>
    <property type="match status" value="1"/>
</dbReference>
<name>A0A418ZX62_9RHOB</name>
<dbReference type="SUPFAM" id="SSF53850">
    <property type="entry name" value="Periplasmic binding protein-like II"/>
    <property type="match status" value="1"/>
</dbReference>
<accession>A0A418ZX62</accession>
<organism evidence="7 8">
    <name type="scientific">Paracoccus siganidrum</name>
    <dbReference type="NCBI Taxonomy" id="1276757"/>
    <lineage>
        <taxon>Bacteria</taxon>
        <taxon>Pseudomonadati</taxon>
        <taxon>Pseudomonadota</taxon>
        <taxon>Alphaproteobacteria</taxon>
        <taxon>Rhodobacterales</taxon>
        <taxon>Paracoccaceae</taxon>
        <taxon>Paracoccus</taxon>
    </lineage>
</organism>
<dbReference type="InterPro" id="IPR005119">
    <property type="entry name" value="LysR_subst-bd"/>
</dbReference>
<dbReference type="RefSeq" id="WP_119900569.1">
    <property type="nucleotide sequence ID" value="NZ_QNRC01000054.1"/>
</dbReference>
<reference evidence="8" key="1">
    <citation type="submission" date="2018-09" db="EMBL/GenBank/DDBJ databases">
        <title>Paracoccus onubensis nov. sp. a moderate halophilic bacterium isolated from Gruta de las Maravillas (Aracena, Spain).</title>
        <authorList>
            <person name="Jurado V."/>
            <person name="Gutierrez-Patricio S."/>
            <person name="Gonzalez-Pimentel J.L."/>
            <person name="Miller A.Z."/>
            <person name="Laiz L."/>
            <person name="Saiz-Jimenez C."/>
        </authorList>
    </citation>
    <scope>NUCLEOTIDE SEQUENCE [LARGE SCALE GENOMIC DNA]</scope>
    <source>
        <strain evidence="8">DSM 26381</strain>
    </source>
</reference>
<comment type="caution">
    <text evidence="7">The sequence shown here is derived from an EMBL/GenBank/DDBJ whole genome shotgun (WGS) entry which is preliminary data.</text>
</comment>
<gene>
    <name evidence="7" type="ORF">D3P05_20130</name>
</gene>
<dbReference type="InterPro" id="IPR036390">
    <property type="entry name" value="WH_DNA-bd_sf"/>
</dbReference>
<dbReference type="InterPro" id="IPR000847">
    <property type="entry name" value="LysR_HTH_N"/>
</dbReference>
<dbReference type="PRINTS" id="PR00039">
    <property type="entry name" value="HTHLYSR"/>
</dbReference>
<protein>
    <submittedName>
        <fullName evidence="7">LysR family transcriptional regulator</fullName>
    </submittedName>
</protein>
<sequence length="313" mass="34203">MNLRQLRYFAQTVEAGNITRAAEQLYVAQPALGLQIRQLEEELGVPLLIRHSRGVTATDAGKLLYDRACEVLRQVDKIKQEVIAQAGSAAESITLGLTPGLGKLFGAGLMVRVRNDMEGVALSVVEEMSFVLIDAVVRDEVHLALAYEVPEQPGLAREPLFEEELLFVTSDMSDTGPITLSDALGQSLVLAGERDHVHQLVMRAAGEIGIQPQIRFEASSVGIMKSLVVEGSAVSVMPYGSVIGELQRGELVGRRIEGGRLVRTLYLIHSSRRAPLIHEAELIELIKLQIRSALRKVEPMVTPREGLSTRDAD</sequence>
<dbReference type="Pfam" id="PF03466">
    <property type="entry name" value="LysR_substrate"/>
    <property type="match status" value="1"/>
</dbReference>
<keyword evidence="5" id="KW-0804">Transcription</keyword>
<dbReference type="GO" id="GO:0003677">
    <property type="term" value="F:DNA binding"/>
    <property type="evidence" value="ECO:0007669"/>
    <property type="project" value="UniProtKB-KW"/>
</dbReference>
<evidence type="ECO:0000259" key="6">
    <source>
        <dbReference type="PROSITE" id="PS50931"/>
    </source>
</evidence>
<evidence type="ECO:0000256" key="2">
    <source>
        <dbReference type="ARBA" id="ARBA00023015"/>
    </source>
</evidence>
<feature type="domain" description="HTH lysR-type" evidence="6">
    <location>
        <begin position="1"/>
        <end position="58"/>
    </location>
</feature>
<keyword evidence="4" id="KW-0010">Activator</keyword>
<evidence type="ECO:0000313" key="7">
    <source>
        <dbReference type="EMBL" id="RJL05116.1"/>
    </source>
</evidence>
<dbReference type="Gene3D" id="1.10.10.10">
    <property type="entry name" value="Winged helix-like DNA-binding domain superfamily/Winged helix DNA-binding domain"/>
    <property type="match status" value="1"/>
</dbReference>
<dbReference type="SUPFAM" id="SSF46785">
    <property type="entry name" value="Winged helix' DNA-binding domain"/>
    <property type="match status" value="1"/>
</dbReference>
<comment type="similarity">
    <text evidence="1">Belongs to the LysR transcriptional regulatory family.</text>
</comment>
<dbReference type="GO" id="GO:0003700">
    <property type="term" value="F:DNA-binding transcription factor activity"/>
    <property type="evidence" value="ECO:0007669"/>
    <property type="project" value="InterPro"/>
</dbReference>
<dbReference type="PROSITE" id="PS50931">
    <property type="entry name" value="HTH_LYSR"/>
    <property type="match status" value="1"/>
</dbReference>
<dbReference type="AlphaFoldDB" id="A0A418ZX62"/>
<dbReference type="Pfam" id="PF00126">
    <property type="entry name" value="HTH_1"/>
    <property type="match status" value="1"/>
</dbReference>
<dbReference type="GO" id="GO:2000142">
    <property type="term" value="P:regulation of DNA-templated transcription initiation"/>
    <property type="evidence" value="ECO:0007669"/>
    <property type="project" value="TreeGrafter"/>
</dbReference>
<evidence type="ECO:0000256" key="4">
    <source>
        <dbReference type="ARBA" id="ARBA00023159"/>
    </source>
</evidence>
<keyword evidence="3" id="KW-0238">DNA-binding</keyword>
<dbReference type="OrthoDB" id="8479357at2"/>
<dbReference type="Gene3D" id="3.40.190.290">
    <property type="match status" value="1"/>
</dbReference>
<evidence type="ECO:0000256" key="3">
    <source>
        <dbReference type="ARBA" id="ARBA00023125"/>
    </source>
</evidence>
<dbReference type="InterPro" id="IPR036388">
    <property type="entry name" value="WH-like_DNA-bd_sf"/>
</dbReference>
<dbReference type="PANTHER" id="PTHR30293:SF0">
    <property type="entry name" value="NITROGEN ASSIMILATION REGULATORY PROTEIN NAC"/>
    <property type="match status" value="1"/>
</dbReference>
<proteinExistence type="inferred from homology"/>
<keyword evidence="2" id="KW-0805">Transcription regulation</keyword>